<evidence type="ECO:0000259" key="1">
    <source>
        <dbReference type="Pfam" id="PF13843"/>
    </source>
</evidence>
<name>A0AAW1ICY5_POPJA</name>
<dbReference type="PANTHER" id="PTHR46599:SF6">
    <property type="entry name" value="DUAL SPECIFICITY PHOSPHATASE 26"/>
    <property type="match status" value="1"/>
</dbReference>
<evidence type="ECO:0000313" key="2">
    <source>
        <dbReference type="EMBL" id="KAK9687288.1"/>
    </source>
</evidence>
<sequence>MRFDNIQIRPKRPVIVKVAEIRGIYDRFIENCQNCYAPSEYLTIDEKLEAFRGRVSFRQYIPNKPKCGLKVFALVDAKTYYCVNMELDVALQPEEQSNSHYDVVKRPVDPVKGTKRNIMFDNWFSSYPLIIELLDNYHRTSVGTVKKN</sequence>
<protein>
    <submittedName>
        <fullName evidence="2">Transposase IS4</fullName>
    </submittedName>
</protein>
<keyword evidence="3" id="KW-1185">Reference proteome</keyword>
<accession>A0AAW1ICY5</accession>
<dbReference type="EMBL" id="JASPKY010000653">
    <property type="protein sequence ID" value="KAK9687288.1"/>
    <property type="molecule type" value="Genomic_DNA"/>
</dbReference>
<dbReference type="Proteomes" id="UP001458880">
    <property type="component" value="Unassembled WGS sequence"/>
</dbReference>
<dbReference type="AlphaFoldDB" id="A0AAW1ICY5"/>
<organism evidence="2 3">
    <name type="scientific">Popillia japonica</name>
    <name type="common">Japanese beetle</name>
    <dbReference type="NCBI Taxonomy" id="7064"/>
    <lineage>
        <taxon>Eukaryota</taxon>
        <taxon>Metazoa</taxon>
        <taxon>Ecdysozoa</taxon>
        <taxon>Arthropoda</taxon>
        <taxon>Hexapoda</taxon>
        <taxon>Insecta</taxon>
        <taxon>Pterygota</taxon>
        <taxon>Neoptera</taxon>
        <taxon>Endopterygota</taxon>
        <taxon>Coleoptera</taxon>
        <taxon>Polyphaga</taxon>
        <taxon>Scarabaeiformia</taxon>
        <taxon>Scarabaeidae</taxon>
        <taxon>Rutelinae</taxon>
        <taxon>Popillia</taxon>
    </lineage>
</organism>
<reference evidence="2 3" key="1">
    <citation type="journal article" date="2024" name="BMC Genomics">
        <title>De novo assembly and annotation of Popillia japonica's genome with initial clues to its potential as an invasive pest.</title>
        <authorList>
            <person name="Cucini C."/>
            <person name="Boschi S."/>
            <person name="Funari R."/>
            <person name="Cardaioli E."/>
            <person name="Iannotti N."/>
            <person name="Marturano G."/>
            <person name="Paoli F."/>
            <person name="Bruttini M."/>
            <person name="Carapelli A."/>
            <person name="Frati F."/>
            <person name="Nardi F."/>
        </authorList>
    </citation>
    <scope>NUCLEOTIDE SEQUENCE [LARGE SCALE GENOMIC DNA]</scope>
    <source>
        <strain evidence="2">DMR45628</strain>
    </source>
</reference>
<feature type="domain" description="PiggyBac transposable element-derived protein" evidence="1">
    <location>
        <begin position="17"/>
        <end position="148"/>
    </location>
</feature>
<comment type="caution">
    <text evidence="2">The sequence shown here is derived from an EMBL/GenBank/DDBJ whole genome shotgun (WGS) entry which is preliminary data.</text>
</comment>
<evidence type="ECO:0000313" key="3">
    <source>
        <dbReference type="Proteomes" id="UP001458880"/>
    </source>
</evidence>
<dbReference type="PANTHER" id="PTHR46599">
    <property type="entry name" value="PIGGYBAC TRANSPOSABLE ELEMENT-DERIVED PROTEIN 4"/>
    <property type="match status" value="1"/>
</dbReference>
<dbReference type="InterPro" id="IPR029526">
    <property type="entry name" value="PGBD"/>
</dbReference>
<gene>
    <name evidence="2" type="ORF">QE152_g36553</name>
</gene>
<proteinExistence type="predicted"/>
<dbReference type="Pfam" id="PF13843">
    <property type="entry name" value="DDE_Tnp_1_7"/>
    <property type="match status" value="1"/>
</dbReference>